<dbReference type="InterPro" id="IPR016187">
    <property type="entry name" value="CTDL_fold"/>
</dbReference>
<accession>A0AAE0C5M0</accession>
<feature type="domain" description="C-type lectin" evidence="3">
    <location>
        <begin position="1256"/>
        <end position="1299"/>
    </location>
</feature>
<keyword evidence="2" id="KW-1015">Disulfide bond</keyword>
<protein>
    <submittedName>
        <fullName evidence="5">Uncharacterized protein</fullName>
    </submittedName>
</protein>
<evidence type="ECO:0000259" key="3">
    <source>
        <dbReference type="PROSITE" id="PS50041"/>
    </source>
</evidence>
<evidence type="ECO:0000313" key="5">
    <source>
        <dbReference type="EMBL" id="KAK3247830.1"/>
    </source>
</evidence>
<dbReference type="InterPro" id="IPR016186">
    <property type="entry name" value="C-type_lectin-like/link_sf"/>
</dbReference>
<dbReference type="InterPro" id="IPR002909">
    <property type="entry name" value="IPT_dom"/>
</dbReference>
<keyword evidence="6" id="KW-1185">Reference proteome</keyword>
<organism evidence="5 6">
    <name type="scientific">Cymbomonas tetramitiformis</name>
    <dbReference type="NCBI Taxonomy" id="36881"/>
    <lineage>
        <taxon>Eukaryota</taxon>
        <taxon>Viridiplantae</taxon>
        <taxon>Chlorophyta</taxon>
        <taxon>Pyramimonadophyceae</taxon>
        <taxon>Pyramimonadales</taxon>
        <taxon>Pyramimonadaceae</taxon>
        <taxon>Cymbomonas</taxon>
    </lineage>
</organism>
<sequence length="1556" mass="166578">MLRELYSVFPTEGSTEGGTYLTISGTGFTSIGVQGGTDVFLVDPDGVEENIVCIPLGGACTVDCPTTEKAMCETPPHVHSDKYYAIYVTVDGVTDVPVAGGRDRPTFRFRSSATAVLSELLPTSGAEGGQLRLKGTSFGSKIGSFQRVWIGRGGYKSGTGSQSAGKCEAGAPGGGGEGMGLEGLMSQEPGGVNVREAFTEGNITDTSVLWDEDVYKCAVFPNTGGSYNVTVKLSSKLSAAPGDAQLSSSLYQLSGAGIPYTFQHTPTINSISPAQGSSHGGMLMTITGTGFSSDDSTFGTNNVMLGERVCDVVEKHDTEIVCRTRAALSPQAARVSEQAGFTGSYEFNFDGDSLEGWSRVAPHGGTSSRPGALNAAVTSAAHTIELLRSPGFSLTKHATASLRWKLAEVLPSSALGAATETQQLELLHPAMAHEYEHAYFLRAGQGQAHRPNVGSGSADTAWPGSCSSTSGAEVYGDVWWRAQIAPSVTGHAAVVSEVLIWRREDCSECDDALEALQLYIGSSPEHTANHAPCTRDEGVADPLTFNCSAGEEGVNVGQYLHLVVPAPAKLSFCGIKAFGYVLDMLPTPAEPGSDELIGKSSSEVVAAHGSATGAGSAHGFAGFALRRVSDDTYVAAAWSGAKALDPVAVWEGTRADPEGTLYTLDHLDYFDGSNTSVPGAMLVGAVTIAANFPNVTGRGMSACLDVMAANAMIGGGLIHNASKCLYSGGRGVLRQWETTDAAKWQARYDYMSDLLDSVGGEDTEGNETNVWLPGKMGKMCVRGILLRYYYNIETLQNCKNLCLEGRGAERGCEAVSYRQEPYNGRCYLYSRECSWANLNSFSPWSTHIFSKSPELPEMMKHRFPNADTKQCKGLSCKYTSGKFTTRVDHMETLSGSAVISSEWEWPPWLDRTHRDWGHHYRATMTAFFSAPFSGVFKLHTSAGGGAQLYLGQSGARADPSRKQLVQSLGLSKAARSRLPMVFRGTDCVRHWGYWGPKYCNWADENYLYAVGSCKCQSLENDCRYDHDCLPGLECAWNVSAAIGRSPGMNVCVPRGMCNASAWVPGPSQENSEWVPSCPSYTGGSHWNIPPGEIKPNDKGVVASNSLYLAQGEVVYMEVQHLVDREVGYFEQDPADHLSVHMAVAAFPTQLSTTSTTAPLCLNASSTGGIAYANCSATSAAQLFLPHQDWSLRLRDRPTPAFTCFPGLNCYRTLGEYLLVTPGKPWNHARKYCQAMGAARRTGPGRMERYIPGRTTSRWLASEPNDHRGVEDCVSMNSSPNGEARWNDARCDVSRSFVCHLQGLPAPTELAEDAVGGAASYWGAATAPLELAGSEGMCLGVDAPVGEGSSIVLKPCAAALMDNHTVRPMSVPTRDGQSGWRLVLRHTTSSEAPFWWPRGVTRLGDNVSADNYAALDDLEKYRGPAGGFEFKLVWPDSCVWEQWRQESNPMRDRNGRNTVRGFQRLGGSEGGYPGLPVHGWRGLYTGEDAALLSGGDGAAHMDNGASEMPFQVGAYRNCTGCAHGFSGLHATNGIIGERGANRLTSCVANCITDLVSE</sequence>
<evidence type="ECO:0000259" key="4">
    <source>
        <dbReference type="PROSITE" id="PS50948"/>
    </source>
</evidence>
<dbReference type="PROSITE" id="PS50948">
    <property type="entry name" value="PAN"/>
    <property type="match status" value="1"/>
</dbReference>
<name>A0AAE0C5M0_9CHLO</name>
<dbReference type="InterPro" id="IPR052387">
    <property type="entry name" value="Fibrocystin"/>
</dbReference>
<dbReference type="InterPro" id="IPR003609">
    <property type="entry name" value="Pan_app"/>
</dbReference>
<dbReference type="InterPro" id="IPR014756">
    <property type="entry name" value="Ig_E-set"/>
</dbReference>
<dbReference type="PROSITE" id="PS50041">
    <property type="entry name" value="C_TYPE_LECTIN_2"/>
    <property type="match status" value="1"/>
</dbReference>
<dbReference type="PANTHER" id="PTHR46769:SF2">
    <property type="entry name" value="FIBROCYSTIN-L ISOFORM 2 PRECURSOR-RELATED"/>
    <property type="match status" value="1"/>
</dbReference>
<evidence type="ECO:0000256" key="1">
    <source>
        <dbReference type="ARBA" id="ARBA00022729"/>
    </source>
</evidence>
<evidence type="ECO:0000313" key="6">
    <source>
        <dbReference type="Proteomes" id="UP001190700"/>
    </source>
</evidence>
<dbReference type="Proteomes" id="UP001190700">
    <property type="component" value="Unassembled WGS sequence"/>
</dbReference>
<feature type="domain" description="Apple" evidence="4">
    <location>
        <begin position="780"/>
        <end position="853"/>
    </location>
</feature>
<evidence type="ECO:0000256" key="2">
    <source>
        <dbReference type="ARBA" id="ARBA00023157"/>
    </source>
</evidence>
<dbReference type="EMBL" id="LGRX02028627">
    <property type="protein sequence ID" value="KAK3247830.1"/>
    <property type="molecule type" value="Genomic_DNA"/>
</dbReference>
<dbReference type="SUPFAM" id="SSF81296">
    <property type="entry name" value="E set domains"/>
    <property type="match status" value="2"/>
</dbReference>
<dbReference type="CDD" id="cd00603">
    <property type="entry name" value="IPT_PCSR"/>
    <property type="match status" value="2"/>
</dbReference>
<proteinExistence type="predicted"/>
<dbReference type="PANTHER" id="PTHR46769">
    <property type="entry name" value="POLYCYSTIC KIDNEY AND HEPATIC DISEASE 1 (AUTOSOMAL RECESSIVE)-LIKE 1"/>
    <property type="match status" value="1"/>
</dbReference>
<dbReference type="PROSITE" id="PS00615">
    <property type="entry name" value="C_TYPE_LECTIN_1"/>
    <property type="match status" value="1"/>
</dbReference>
<keyword evidence="1" id="KW-0732">Signal</keyword>
<dbReference type="Gene3D" id="3.10.100.10">
    <property type="entry name" value="Mannose-Binding Protein A, subunit A"/>
    <property type="match status" value="1"/>
</dbReference>
<gene>
    <name evidence="5" type="ORF">CYMTET_42677</name>
</gene>
<dbReference type="Pfam" id="PF01833">
    <property type="entry name" value="TIG"/>
    <property type="match status" value="2"/>
</dbReference>
<dbReference type="InterPro" id="IPR018378">
    <property type="entry name" value="C-type_lectin_CS"/>
</dbReference>
<comment type="caution">
    <text evidence="5">The sequence shown here is derived from an EMBL/GenBank/DDBJ whole genome shotgun (WGS) entry which is preliminary data.</text>
</comment>
<dbReference type="Gene3D" id="2.60.40.10">
    <property type="entry name" value="Immunoglobulins"/>
    <property type="match status" value="2"/>
</dbReference>
<dbReference type="InterPro" id="IPR013783">
    <property type="entry name" value="Ig-like_fold"/>
</dbReference>
<reference evidence="5 6" key="1">
    <citation type="journal article" date="2015" name="Genome Biol. Evol.">
        <title>Comparative Genomics of a Bacterivorous Green Alga Reveals Evolutionary Causalities and Consequences of Phago-Mixotrophic Mode of Nutrition.</title>
        <authorList>
            <person name="Burns J.A."/>
            <person name="Paasch A."/>
            <person name="Narechania A."/>
            <person name="Kim E."/>
        </authorList>
    </citation>
    <scope>NUCLEOTIDE SEQUENCE [LARGE SCALE GENOMIC DNA]</scope>
    <source>
        <strain evidence="5 6">PLY_AMNH</strain>
    </source>
</reference>
<dbReference type="InterPro" id="IPR001304">
    <property type="entry name" value="C-type_lectin-like"/>
</dbReference>
<dbReference type="SMART" id="SM00429">
    <property type="entry name" value="IPT"/>
    <property type="match status" value="2"/>
</dbReference>
<dbReference type="SUPFAM" id="SSF56436">
    <property type="entry name" value="C-type lectin-like"/>
    <property type="match status" value="1"/>
</dbReference>